<evidence type="ECO:0000313" key="2">
    <source>
        <dbReference type="Proteomes" id="UP000262882"/>
    </source>
</evidence>
<keyword evidence="2" id="KW-1185">Reference proteome</keyword>
<proteinExistence type="predicted"/>
<sequence length="138" mass="14659">MGSIEACDSAAGRSGLSDADRRQLLHLDALRRGAADDPAGADTAGELWRVAWASGTDLDSRLVLKLQVGSMETVAWGEVGDRPLIAVGARVLDDAVFGIGGRLRLWDMLSGQSHDLPCTEHARCLAFAMTLQIEKCPG</sequence>
<organism evidence="1 2">
    <name type="scientific">Actinomadura spongiicola</name>
    <dbReference type="NCBI Taxonomy" id="2303421"/>
    <lineage>
        <taxon>Bacteria</taxon>
        <taxon>Bacillati</taxon>
        <taxon>Actinomycetota</taxon>
        <taxon>Actinomycetes</taxon>
        <taxon>Streptosporangiales</taxon>
        <taxon>Thermomonosporaceae</taxon>
        <taxon>Actinomadura</taxon>
    </lineage>
</organism>
<dbReference type="RefSeq" id="WP_117398236.1">
    <property type="nucleotide sequence ID" value="NZ_QVNQ01000002.1"/>
</dbReference>
<gene>
    <name evidence="1" type="ORF">D0T12_05495</name>
</gene>
<protein>
    <submittedName>
        <fullName evidence="1">Uncharacterized protein</fullName>
    </submittedName>
</protein>
<name>A0A372GL25_9ACTN</name>
<dbReference type="EMBL" id="QVNQ01000002">
    <property type="protein sequence ID" value="RFS86086.1"/>
    <property type="molecule type" value="Genomic_DNA"/>
</dbReference>
<reference evidence="1 2" key="1">
    <citation type="submission" date="2018-08" db="EMBL/GenBank/DDBJ databases">
        <title>Actinomadura spongicola sp. nov., isolated from marine sponge Leucetta chagosensis.</title>
        <authorList>
            <person name="Li L."/>
            <person name="Lin H.W."/>
        </authorList>
    </citation>
    <scope>NUCLEOTIDE SEQUENCE [LARGE SCALE GENOMIC DNA]</scope>
    <source>
        <strain evidence="1 2">LHW52907</strain>
    </source>
</reference>
<dbReference type="AlphaFoldDB" id="A0A372GL25"/>
<dbReference type="Proteomes" id="UP000262882">
    <property type="component" value="Unassembled WGS sequence"/>
</dbReference>
<comment type="caution">
    <text evidence="1">The sequence shown here is derived from an EMBL/GenBank/DDBJ whole genome shotgun (WGS) entry which is preliminary data.</text>
</comment>
<accession>A0A372GL25</accession>
<evidence type="ECO:0000313" key="1">
    <source>
        <dbReference type="EMBL" id="RFS86086.1"/>
    </source>
</evidence>